<dbReference type="PANTHER" id="PTHR13609">
    <property type="entry name" value="UBIQUITIN DOMAIN CONTAINING 1 PROTEIN-RELATED"/>
    <property type="match status" value="1"/>
</dbReference>
<reference evidence="3 4" key="1">
    <citation type="journal article" date="2015" name="Genome Biol. Evol.">
        <title>Phylogenomic analyses indicate that early fungi evolved digesting cell walls of algal ancestors of land plants.</title>
        <authorList>
            <person name="Chang Y."/>
            <person name="Wang S."/>
            <person name="Sekimoto S."/>
            <person name="Aerts A.L."/>
            <person name="Choi C."/>
            <person name="Clum A."/>
            <person name="LaButti K.M."/>
            <person name="Lindquist E.A."/>
            <person name="Yee Ngan C."/>
            <person name="Ohm R.A."/>
            <person name="Salamov A.A."/>
            <person name="Grigoriev I.V."/>
            <person name="Spatafora J.W."/>
            <person name="Berbee M.L."/>
        </authorList>
    </citation>
    <scope>NUCLEOTIDE SEQUENCE [LARGE SCALE GENOMIC DNA]</scope>
    <source>
        <strain evidence="3 4">NRRL 1564</strain>
    </source>
</reference>
<dbReference type="Pfam" id="PF16455">
    <property type="entry name" value="UBD"/>
    <property type="match status" value="1"/>
</dbReference>
<feature type="region of interest" description="Disordered" evidence="1">
    <location>
        <begin position="157"/>
        <end position="186"/>
    </location>
</feature>
<dbReference type="AlphaFoldDB" id="A0A2G5B1R0"/>
<feature type="domain" description="DC-UbP/UBTD2 N-terminal" evidence="2">
    <location>
        <begin position="37"/>
        <end position="134"/>
    </location>
</feature>
<dbReference type="Proteomes" id="UP000242474">
    <property type="component" value="Unassembled WGS sequence"/>
</dbReference>
<dbReference type="InterPro" id="IPR038169">
    <property type="entry name" value="DC-UbP/UBTD2_N_sf"/>
</dbReference>
<evidence type="ECO:0000256" key="1">
    <source>
        <dbReference type="SAM" id="MobiDB-lite"/>
    </source>
</evidence>
<accession>A0A2G5B1R0</accession>
<dbReference type="STRING" id="763665.A0A2G5B1R0"/>
<evidence type="ECO:0000313" key="3">
    <source>
        <dbReference type="EMBL" id="PIA12952.1"/>
    </source>
</evidence>
<dbReference type="InterPro" id="IPR032752">
    <property type="entry name" value="DC-UbP/UBTD2_N"/>
</dbReference>
<feature type="compositionally biased region" description="Polar residues" evidence="1">
    <location>
        <begin position="157"/>
        <end position="180"/>
    </location>
</feature>
<keyword evidence="4" id="KW-1185">Reference proteome</keyword>
<dbReference type="Gene3D" id="1.20.225.20">
    <property type="entry name" value="Ub domain-containing protein, DC-UbP/UBTD2, N-terminal domain"/>
    <property type="match status" value="1"/>
</dbReference>
<evidence type="ECO:0000313" key="4">
    <source>
        <dbReference type="Proteomes" id="UP000242474"/>
    </source>
</evidence>
<evidence type="ECO:0000259" key="2">
    <source>
        <dbReference type="Pfam" id="PF16455"/>
    </source>
</evidence>
<organism evidence="3 4">
    <name type="scientific">Coemansia reversa (strain ATCC 12441 / NRRL 1564)</name>
    <dbReference type="NCBI Taxonomy" id="763665"/>
    <lineage>
        <taxon>Eukaryota</taxon>
        <taxon>Fungi</taxon>
        <taxon>Fungi incertae sedis</taxon>
        <taxon>Zoopagomycota</taxon>
        <taxon>Kickxellomycotina</taxon>
        <taxon>Kickxellomycetes</taxon>
        <taxon>Kickxellales</taxon>
        <taxon>Kickxellaceae</taxon>
        <taxon>Coemansia</taxon>
    </lineage>
</organism>
<proteinExistence type="predicted"/>
<dbReference type="InterPro" id="IPR039869">
    <property type="entry name" value="UBTD1/2"/>
</dbReference>
<dbReference type="OrthoDB" id="1640476at2759"/>
<name>A0A2G5B1R0_COERN</name>
<protein>
    <recommendedName>
        <fullName evidence="2">DC-UbP/UBTD2 N-terminal domain-containing protein</fullName>
    </recommendedName>
</protein>
<sequence length="352" mass="38144">MGCCISTRSTTRVTTPTEEAHNNIFESSGNVRRQINLGKNIEWRAEQSVTREELEQQRADFWETAPVYEGQKEIWQALRVACESEDIEFACAILDSVGVSIPTGSIHDGVYDERGAQYDIPQYCLSTPVNLLEETARVGRSNKARFIPRTLQEIQEESLSNSGIQGSSHSQSTNRGNGRSLQRLGSVGLDSTITKNKAAATDGRTSMDSTQSMEIRTAVVPTNSVSAAALSPAELSIGRMAASGVLHSPKSLASSAVSITSSSMLQPVELSYDSVSGSKIRNELPQLLTVRLSLGCDIEVPVTANTTIAKIERHLQDSGSLPENIPGTHTRHSSDATSYYPGDDFCTMICNK</sequence>
<gene>
    <name evidence="3" type="ORF">COEREDRAFT_83787</name>
</gene>
<dbReference type="EMBL" id="KZ303554">
    <property type="protein sequence ID" value="PIA12952.1"/>
    <property type="molecule type" value="Genomic_DNA"/>
</dbReference>